<dbReference type="AlphaFoldDB" id="A0A074MGU4"/>
<name>A0A074MGU4_ERYLO</name>
<keyword evidence="2" id="KW-1185">Reference proteome</keyword>
<reference evidence="1 2" key="1">
    <citation type="submission" date="2014-04" db="EMBL/GenBank/DDBJ databases">
        <title>A comprehensive comparison of genomes of Erythrobacter spp. strains.</title>
        <authorList>
            <person name="Zheng Q."/>
        </authorList>
    </citation>
    <scope>NUCLEOTIDE SEQUENCE [LARGE SCALE GENOMIC DNA]</scope>
    <source>
        <strain evidence="1 2">DSM 6997</strain>
    </source>
</reference>
<dbReference type="Pfam" id="PF10677">
    <property type="entry name" value="DUF2490"/>
    <property type="match status" value="1"/>
</dbReference>
<dbReference type="EMBL" id="JMIW01000001">
    <property type="protein sequence ID" value="KEO92050.1"/>
    <property type="molecule type" value="Genomic_DNA"/>
</dbReference>
<evidence type="ECO:0008006" key="3">
    <source>
        <dbReference type="Google" id="ProtNLM"/>
    </source>
</evidence>
<protein>
    <recommendedName>
        <fullName evidence="3">DUF2490 domain-containing protein</fullName>
    </recommendedName>
</protein>
<dbReference type="InterPro" id="IPR019619">
    <property type="entry name" value="DUF2490"/>
</dbReference>
<dbReference type="Proteomes" id="UP000027647">
    <property type="component" value="Unassembled WGS sequence"/>
</dbReference>
<organism evidence="1 2">
    <name type="scientific">Erythrobacter longus</name>
    <dbReference type="NCBI Taxonomy" id="1044"/>
    <lineage>
        <taxon>Bacteria</taxon>
        <taxon>Pseudomonadati</taxon>
        <taxon>Pseudomonadota</taxon>
        <taxon>Alphaproteobacteria</taxon>
        <taxon>Sphingomonadales</taxon>
        <taxon>Erythrobacteraceae</taxon>
        <taxon>Erythrobacter/Porphyrobacter group</taxon>
        <taxon>Erythrobacter</taxon>
    </lineage>
</organism>
<evidence type="ECO:0000313" key="1">
    <source>
        <dbReference type="EMBL" id="KEO92050.1"/>
    </source>
</evidence>
<gene>
    <name evidence="1" type="ORF">EH31_05100</name>
</gene>
<comment type="caution">
    <text evidence="1">The sequence shown here is derived from an EMBL/GenBank/DDBJ whole genome shotgun (WGS) entry which is preliminary data.</text>
</comment>
<sequence length="214" mass="24334">MCGLTIATPAAATEDDFNIWTGQFVTIDLGEDSDWFIRGEAQERFTDDADRLGQLLLRSFVGYRITDKVNLGGGYAYILTDPAGPPELNEHRFYQELNVRLIDRDGVTLDSRTRLEQRTFEETSGTSWRFRNFVQLKVPISESNKFVAYTEPFIELNDTQVQRGGLSVWRNFAGVSVPIADGVEMVPGYLNQTVFRDGEDRMDHVANVNIFMNF</sequence>
<proteinExistence type="predicted"/>
<dbReference type="eggNOG" id="ENOG5032VR7">
    <property type="taxonomic scope" value="Bacteria"/>
</dbReference>
<dbReference type="STRING" id="1044.EH31_05100"/>
<accession>A0A074MGU4</accession>
<evidence type="ECO:0000313" key="2">
    <source>
        <dbReference type="Proteomes" id="UP000027647"/>
    </source>
</evidence>